<accession>A0ABX0KL88</accession>
<evidence type="ECO:0008006" key="4">
    <source>
        <dbReference type="Google" id="ProtNLM"/>
    </source>
</evidence>
<feature type="chain" id="PRO_5046835734" description="DUF4189 domain-containing protein" evidence="1">
    <location>
        <begin position="20"/>
        <end position="118"/>
    </location>
</feature>
<sequence>MIAKLSALFFCLSVSSSFAEETLHSLRAEIGSARCVQDTQCRTVAVGAQSCGGPELYLPWSVAEGQGEKIALLARQYSQQRVSDIKKSGELSACQFVADPGAVCRQKQCVLQSTGVMN</sequence>
<proteinExistence type="predicted"/>
<keyword evidence="3" id="KW-1185">Reference proteome</keyword>
<dbReference type="EMBL" id="JAAOLX010000001">
    <property type="protein sequence ID" value="NHQ84920.1"/>
    <property type="molecule type" value="Genomic_DNA"/>
</dbReference>
<organism evidence="2 3">
    <name type="scientific">Iodobacter violaceini</name>
    <dbReference type="NCBI Taxonomy" id="3044271"/>
    <lineage>
        <taxon>Bacteria</taxon>
        <taxon>Pseudomonadati</taxon>
        <taxon>Pseudomonadota</taxon>
        <taxon>Betaproteobacteria</taxon>
        <taxon>Neisseriales</taxon>
        <taxon>Chitinibacteraceae</taxon>
        <taxon>Iodobacter</taxon>
    </lineage>
</organism>
<evidence type="ECO:0000256" key="1">
    <source>
        <dbReference type="SAM" id="SignalP"/>
    </source>
</evidence>
<dbReference type="Proteomes" id="UP000712570">
    <property type="component" value="Unassembled WGS sequence"/>
</dbReference>
<keyword evidence="1" id="KW-0732">Signal</keyword>
<name>A0ABX0KL88_9NEIS</name>
<evidence type="ECO:0000313" key="2">
    <source>
        <dbReference type="EMBL" id="NHQ84920.1"/>
    </source>
</evidence>
<reference evidence="2 3" key="1">
    <citation type="submission" date="2020-03" db="EMBL/GenBank/DDBJ databases">
        <title>Draft genome sequence of environmentally isolated violet-colored cultures.</title>
        <authorList>
            <person name="Wilson H.S."/>
        </authorList>
    </citation>
    <scope>NUCLEOTIDE SEQUENCE [LARGE SCALE GENOMIC DNA]</scope>
    <source>
        <strain evidence="2 3">HSC-16F04</strain>
    </source>
</reference>
<evidence type="ECO:0000313" key="3">
    <source>
        <dbReference type="Proteomes" id="UP000712570"/>
    </source>
</evidence>
<comment type="caution">
    <text evidence="2">The sequence shown here is derived from an EMBL/GenBank/DDBJ whole genome shotgun (WGS) entry which is preliminary data.</text>
</comment>
<feature type="signal peptide" evidence="1">
    <location>
        <begin position="1"/>
        <end position="19"/>
    </location>
</feature>
<gene>
    <name evidence="2" type="ORF">HA050_02195</name>
</gene>
<dbReference type="RefSeq" id="WP_166821484.1">
    <property type="nucleotide sequence ID" value="NZ_JAAOLX010000001.1"/>
</dbReference>
<protein>
    <recommendedName>
        <fullName evidence="4">DUF4189 domain-containing protein</fullName>
    </recommendedName>
</protein>